<evidence type="ECO:0000313" key="3">
    <source>
        <dbReference type="Proteomes" id="UP001150569"/>
    </source>
</evidence>
<sequence>MNNTSISASIKGATGTALEKAGNMIGSESLVVQGLHTKSQAAAEHEAAHAYVPPAAATTTGAAASNPTNTSISTATTSAPTDYYSTNLGSVHAKDPTILKGNANVAAKETAGCALGNPHLAQAGRCQRAEGSVEYEAARAQAIAEGTMEKSGGAAREVVGILTSNEARGKADRLEAEAKIQMHK</sequence>
<name>A0A9W8AFE4_9FUNG</name>
<evidence type="ECO:0000256" key="1">
    <source>
        <dbReference type="SAM" id="MobiDB-lite"/>
    </source>
</evidence>
<dbReference type="EMBL" id="JANBPT010000252">
    <property type="protein sequence ID" value="KAJ1924835.1"/>
    <property type="molecule type" value="Genomic_DNA"/>
</dbReference>
<comment type="caution">
    <text evidence="2">The sequence shown here is derived from an EMBL/GenBank/DDBJ whole genome shotgun (WGS) entry which is preliminary data.</text>
</comment>
<proteinExistence type="predicted"/>
<dbReference type="AlphaFoldDB" id="A0A9W8AFE4"/>
<dbReference type="PANTHER" id="PTHR40460:SF1">
    <property type="entry name" value="CSBD-LIKE DOMAIN-CONTAINING PROTEIN"/>
    <property type="match status" value="1"/>
</dbReference>
<keyword evidence="3" id="KW-1185">Reference proteome</keyword>
<dbReference type="PANTHER" id="PTHR40460">
    <property type="entry name" value="CHROMOSOME 1, WHOLE GENOME SHOTGUN SEQUENCE"/>
    <property type="match status" value="1"/>
</dbReference>
<accession>A0A9W8AFE4</accession>
<feature type="region of interest" description="Disordered" evidence="1">
    <location>
        <begin position="59"/>
        <end position="78"/>
    </location>
</feature>
<protein>
    <submittedName>
        <fullName evidence="2">Uncharacterized protein</fullName>
    </submittedName>
</protein>
<evidence type="ECO:0000313" key="2">
    <source>
        <dbReference type="EMBL" id="KAJ1924835.1"/>
    </source>
</evidence>
<dbReference type="Proteomes" id="UP001150569">
    <property type="component" value="Unassembled WGS sequence"/>
</dbReference>
<gene>
    <name evidence="2" type="ORF">IWQ60_004943</name>
</gene>
<organism evidence="2 3">
    <name type="scientific">Tieghemiomyces parasiticus</name>
    <dbReference type="NCBI Taxonomy" id="78921"/>
    <lineage>
        <taxon>Eukaryota</taxon>
        <taxon>Fungi</taxon>
        <taxon>Fungi incertae sedis</taxon>
        <taxon>Zoopagomycota</taxon>
        <taxon>Kickxellomycotina</taxon>
        <taxon>Dimargaritomycetes</taxon>
        <taxon>Dimargaritales</taxon>
        <taxon>Dimargaritaceae</taxon>
        <taxon>Tieghemiomyces</taxon>
    </lineage>
</organism>
<reference evidence="2" key="1">
    <citation type="submission" date="2022-07" db="EMBL/GenBank/DDBJ databases">
        <title>Phylogenomic reconstructions and comparative analyses of Kickxellomycotina fungi.</title>
        <authorList>
            <person name="Reynolds N.K."/>
            <person name="Stajich J.E."/>
            <person name="Barry K."/>
            <person name="Grigoriev I.V."/>
            <person name="Crous P."/>
            <person name="Smith M.E."/>
        </authorList>
    </citation>
    <scope>NUCLEOTIDE SEQUENCE</scope>
    <source>
        <strain evidence="2">RSA 861</strain>
    </source>
</reference>